<keyword evidence="1" id="KW-0812">Transmembrane</keyword>
<feature type="transmembrane region" description="Helical" evidence="1">
    <location>
        <begin position="1043"/>
        <end position="1063"/>
    </location>
</feature>
<dbReference type="Proteomes" id="UP000319557">
    <property type="component" value="Chromosome"/>
</dbReference>
<evidence type="ECO:0000313" key="3">
    <source>
        <dbReference type="Proteomes" id="UP000319557"/>
    </source>
</evidence>
<dbReference type="PANTHER" id="PTHR32063:SF18">
    <property type="entry name" value="CATION EFFLUX SYSTEM PROTEIN"/>
    <property type="match status" value="1"/>
</dbReference>
<feature type="transmembrane region" description="Helical" evidence="1">
    <location>
        <begin position="356"/>
        <end position="375"/>
    </location>
</feature>
<dbReference type="InterPro" id="IPR027463">
    <property type="entry name" value="AcrB_DN_DC_subdom"/>
</dbReference>
<evidence type="ECO:0000256" key="1">
    <source>
        <dbReference type="SAM" id="Phobius"/>
    </source>
</evidence>
<accession>A0A517M2Z1</accession>
<dbReference type="InterPro" id="IPR001036">
    <property type="entry name" value="Acrflvin-R"/>
</dbReference>
<sequence length="1112" mass="120311">MTLPALAVKYQPIVISLVLLAMASGAITYVTIPRREDPEFTIRVCVVSTSWPGAPAKTVEELVTDKIEQKLISIEEVHLTRSTTLTGQSTVFVELEDSVPPGEIQKVWDKVRARVDLVPMPASNVRPIVNDEFGDTAVLLLAVHQTPTHGRAEIRPQDRYSARQLEIFAEDVQDSLRLLPGVAKVEMFGQRQEAIYIETDLANWAQLGLTTAQLESLARERNIIEAGGELDTESGHYAVNTGGEFNAVEEIEQIASTVHTEDGDNSVPLAELGLTVTRGLEDPADYICRYGDATHSTPAVMLGITMKSGSNIIEVCDAANARVAELMNIERRLPPDIAVTAVSDQSESVAKKIRDVLINVIEAVVIVVIVVYLVVGFRTSFVMAANIPIVVLITLGIVALFGVQLEQISLAAMIISLGLLVDNAVQVCDQARTNQIQGMRPFPAAIEGANTLAIPMLVGTLTTMAAFLPMLVSLEGGGKEYVYSLPVTVSTTLALSWLLAMSLCVILAGWFIRAPKPDESGSPVVAALSFLRNLPSRFGKTSPNPKPAGARTGESENLAFRLYGVIGRLAVDAKWGTALLVLILMVGIMTLPVSSEFFPEADGTQFAVKIILPETATIAETDRVAKQVESVIRKLADQGAADASRLRSMRTMVGGGGARWHLGWEPEPKTRSFAEILVRTTNGSVTKQYAERVREVCERGDDALGIEPIVGARIVPVQLALGPPADPLVFRIAGNGFADPVVLRTAANRLKKIVDQQPETWDVNDSWGVDGFQVRVDVDQDRAVLAGVTNSQVARTLNSYYSGLQLTTFREGDHQVPVYFRLRASQRQSIRGLQESYVEGDSGKIPLASIASLQPSFELARIERRNMNRTIEVSSRMEPGVTGNDVVSRVLKSDAMRQLQAGLPVGYWIEPGGAFEESAEAGGQMMTSFAISFVLIVLCLIFQYNGWAKPLVILSTLPLALVGAWLGLYLFDKSLGFMPQLGILALFGIVLNTAIIFIEFADILIIERVGLKRRSGLADGPIVGLSIDEFRECLVAAGKQRMLPIFLTTATTVGGLIPLALGGGPLWEGLAYCMIVGLLLTTTLTLVIVPAFYAILVETFGVQPVKIADPET</sequence>
<gene>
    <name evidence="2" type="primary">acrF</name>
    <name evidence="2" type="ORF">EC9_34390</name>
</gene>
<feature type="transmembrane region" description="Helical" evidence="1">
    <location>
        <begin position="12"/>
        <end position="32"/>
    </location>
</feature>
<dbReference type="GO" id="GO:0005886">
    <property type="term" value="C:plasma membrane"/>
    <property type="evidence" value="ECO:0007669"/>
    <property type="project" value="TreeGrafter"/>
</dbReference>
<dbReference type="Gene3D" id="3.30.70.1320">
    <property type="entry name" value="Multidrug efflux transporter AcrB pore domain like"/>
    <property type="match status" value="1"/>
</dbReference>
<organism evidence="2 3">
    <name type="scientific">Rosistilla ulvae</name>
    <dbReference type="NCBI Taxonomy" id="1930277"/>
    <lineage>
        <taxon>Bacteria</taxon>
        <taxon>Pseudomonadati</taxon>
        <taxon>Planctomycetota</taxon>
        <taxon>Planctomycetia</taxon>
        <taxon>Pirellulales</taxon>
        <taxon>Pirellulaceae</taxon>
        <taxon>Rosistilla</taxon>
    </lineage>
</organism>
<dbReference type="RefSeq" id="WP_145346837.1">
    <property type="nucleotide sequence ID" value="NZ_CP036261.1"/>
</dbReference>
<proteinExistence type="predicted"/>
<feature type="transmembrane region" description="Helical" evidence="1">
    <location>
        <begin position="983"/>
        <end position="1005"/>
    </location>
</feature>
<dbReference type="OrthoDB" id="9757876at2"/>
<feature type="transmembrane region" description="Helical" evidence="1">
    <location>
        <begin position="1069"/>
        <end position="1096"/>
    </location>
</feature>
<dbReference type="KEGG" id="ruv:EC9_34390"/>
<reference evidence="2 3" key="1">
    <citation type="submission" date="2019-02" db="EMBL/GenBank/DDBJ databases">
        <title>Deep-cultivation of Planctomycetes and their phenomic and genomic characterization uncovers novel biology.</title>
        <authorList>
            <person name="Wiegand S."/>
            <person name="Jogler M."/>
            <person name="Boedeker C."/>
            <person name="Pinto D."/>
            <person name="Vollmers J."/>
            <person name="Rivas-Marin E."/>
            <person name="Kohn T."/>
            <person name="Peeters S.H."/>
            <person name="Heuer A."/>
            <person name="Rast P."/>
            <person name="Oberbeckmann S."/>
            <person name="Bunk B."/>
            <person name="Jeske O."/>
            <person name="Meyerdierks A."/>
            <person name="Storesund J.E."/>
            <person name="Kallscheuer N."/>
            <person name="Luecker S."/>
            <person name="Lage O.M."/>
            <person name="Pohl T."/>
            <person name="Merkel B.J."/>
            <person name="Hornburger P."/>
            <person name="Mueller R.-W."/>
            <person name="Bruemmer F."/>
            <person name="Labrenz M."/>
            <person name="Spormann A.M."/>
            <person name="Op den Camp H."/>
            <person name="Overmann J."/>
            <person name="Amann R."/>
            <person name="Jetten M.S.M."/>
            <person name="Mascher T."/>
            <person name="Medema M.H."/>
            <person name="Devos D.P."/>
            <person name="Kaster A.-K."/>
            <person name="Ovreas L."/>
            <person name="Rohde M."/>
            <person name="Galperin M.Y."/>
            <person name="Jogler C."/>
        </authorList>
    </citation>
    <scope>NUCLEOTIDE SEQUENCE [LARGE SCALE GENOMIC DNA]</scope>
    <source>
        <strain evidence="2 3">EC9</strain>
    </source>
</reference>
<dbReference type="SUPFAM" id="SSF82714">
    <property type="entry name" value="Multidrug efflux transporter AcrB TolC docking domain, DN and DC subdomains"/>
    <property type="match status" value="1"/>
</dbReference>
<dbReference type="Gene3D" id="1.20.1640.10">
    <property type="entry name" value="Multidrug efflux transporter AcrB transmembrane domain"/>
    <property type="match status" value="2"/>
</dbReference>
<dbReference type="GO" id="GO:0042910">
    <property type="term" value="F:xenobiotic transmembrane transporter activity"/>
    <property type="evidence" value="ECO:0007669"/>
    <property type="project" value="TreeGrafter"/>
</dbReference>
<evidence type="ECO:0000313" key="2">
    <source>
        <dbReference type="EMBL" id="QDS89242.1"/>
    </source>
</evidence>
<feature type="transmembrane region" description="Helical" evidence="1">
    <location>
        <begin position="925"/>
        <end position="944"/>
    </location>
</feature>
<dbReference type="PANTHER" id="PTHR32063">
    <property type="match status" value="1"/>
</dbReference>
<feature type="transmembrane region" description="Helical" evidence="1">
    <location>
        <begin position="951"/>
        <end position="971"/>
    </location>
</feature>
<dbReference type="PRINTS" id="PR00702">
    <property type="entry name" value="ACRIFLAVINRP"/>
</dbReference>
<dbReference type="AlphaFoldDB" id="A0A517M2Z1"/>
<feature type="transmembrane region" description="Helical" evidence="1">
    <location>
        <begin position="449"/>
        <end position="472"/>
    </location>
</feature>
<dbReference type="EMBL" id="CP036261">
    <property type="protein sequence ID" value="QDS89242.1"/>
    <property type="molecule type" value="Genomic_DNA"/>
</dbReference>
<dbReference type="SUPFAM" id="SSF82866">
    <property type="entry name" value="Multidrug efflux transporter AcrB transmembrane domain"/>
    <property type="match status" value="2"/>
</dbReference>
<keyword evidence="3" id="KW-1185">Reference proteome</keyword>
<feature type="transmembrane region" description="Helical" evidence="1">
    <location>
        <begin position="492"/>
        <end position="512"/>
    </location>
</feature>
<dbReference type="Gene3D" id="3.30.70.1440">
    <property type="entry name" value="Multidrug efflux transporter AcrB pore domain"/>
    <property type="match status" value="1"/>
</dbReference>
<dbReference type="Pfam" id="PF00873">
    <property type="entry name" value="ACR_tran"/>
    <property type="match status" value="1"/>
</dbReference>
<protein>
    <submittedName>
        <fullName evidence="2">Multidrug export protein AcrF</fullName>
    </submittedName>
</protein>
<keyword evidence="1" id="KW-1133">Transmembrane helix</keyword>
<dbReference type="Gene3D" id="3.30.2090.10">
    <property type="entry name" value="Multidrug efflux transporter AcrB TolC docking domain, DN and DC subdomains"/>
    <property type="match status" value="2"/>
</dbReference>
<feature type="transmembrane region" description="Helical" evidence="1">
    <location>
        <begin position="381"/>
        <end position="403"/>
    </location>
</feature>
<name>A0A517M2Z1_9BACT</name>
<dbReference type="Gene3D" id="3.30.70.1430">
    <property type="entry name" value="Multidrug efflux transporter AcrB pore domain"/>
    <property type="match status" value="2"/>
</dbReference>
<dbReference type="SUPFAM" id="SSF82693">
    <property type="entry name" value="Multidrug efflux transporter AcrB pore domain, PN1, PN2, PC1 and PC2 subdomains"/>
    <property type="match status" value="2"/>
</dbReference>
<keyword evidence="1" id="KW-0472">Membrane</keyword>
<feature type="transmembrane region" description="Helical" evidence="1">
    <location>
        <begin position="575"/>
        <end position="593"/>
    </location>
</feature>